<dbReference type="InterPro" id="IPR045107">
    <property type="entry name" value="SAC3/GANP/THP3"/>
</dbReference>
<feature type="compositionally biased region" description="Basic and acidic residues" evidence="1">
    <location>
        <begin position="31"/>
        <end position="41"/>
    </location>
</feature>
<evidence type="ECO:0000259" key="2">
    <source>
        <dbReference type="Pfam" id="PF03399"/>
    </source>
</evidence>
<accession>A0AAX6GE26</accession>
<reference evidence="4" key="2">
    <citation type="submission" date="2023-04" db="EMBL/GenBank/DDBJ databases">
        <authorList>
            <person name="Bruccoleri R.E."/>
            <person name="Oakeley E.J."/>
            <person name="Faust A.-M."/>
            <person name="Dessus-Babus S."/>
            <person name="Altorfer M."/>
            <person name="Burckhardt D."/>
            <person name="Oertli M."/>
            <person name="Naumann U."/>
            <person name="Petersen F."/>
            <person name="Wong J."/>
        </authorList>
    </citation>
    <scope>NUCLEOTIDE SEQUENCE</scope>
    <source>
        <strain evidence="4">GSM-AAB239-AS_SAM_17_03QT</strain>
        <tissue evidence="4">Leaf</tissue>
    </source>
</reference>
<dbReference type="EMBL" id="JANAVB010020798">
    <property type="protein sequence ID" value="KAJ6826617.1"/>
    <property type="molecule type" value="Genomic_DNA"/>
</dbReference>
<dbReference type="PANTHER" id="PTHR12436:SF3">
    <property type="entry name" value="GERMINAL-CENTER ASSOCIATED NUCLEAR PROTEIN"/>
    <property type="match status" value="1"/>
</dbReference>
<feature type="region of interest" description="Disordered" evidence="1">
    <location>
        <begin position="1"/>
        <end position="59"/>
    </location>
</feature>
<keyword evidence="5" id="KW-1185">Reference proteome</keyword>
<evidence type="ECO:0000313" key="3">
    <source>
        <dbReference type="EMBL" id="KAJ6807871.1"/>
    </source>
</evidence>
<dbReference type="GO" id="GO:0070390">
    <property type="term" value="C:transcription export complex 2"/>
    <property type="evidence" value="ECO:0007669"/>
    <property type="project" value="TreeGrafter"/>
</dbReference>
<protein>
    <submittedName>
        <fullName evidence="4">SAC3 family protein C isoform X2</fullName>
    </submittedName>
</protein>
<proteinExistence type="predicted"/>
<name>A0AAX6GE26_IRIPA</name>
<dbReference type="Gene3D" id="1.25.40.990">
    <property type="match status" value="1"/>
</dbReference>
<dbReference type="PANTHER" id="PTHR12436">
    <property type="entry name" value="80 KDA MCM3-ASSOCIATED PROTEIN"/>
    <property type="match status" value="1"/>
</dbReference>
<feature type="compositionally biased region" description="Basic and acidic residues" evidence="1">
    <location>
        <begin position="1"/>
        <end position="15"/>
    </location>
</feature>
<dbReference type="InterPro" id="IPR005062">
    <property type="entry name" value="SAC3/GANP/THP3_conserved"/>
</dbReference>
<organism evidence="4 5">
    <name type="scientific">Iris pallida</name>
    <name type="common">Sweet iris</name>
    <dbReference type="NCBI Taxonomy" id="29817"/>
    <lineage>
        <taxon>Eukaryota</taxon>
        <taxon>Viridiplantae</taxon>
        <taxon>Streptophyta</taxon>
        <taxon>Embryophyta</taxon>
        <taxon>Tracheophyta</taxon>
        <taxon>Spermatophyta</taxon>
        <taxon>Magnoliopsida</taxon>
        <taxon>Liliopsida</taxon>
        <taxon>Asparagales</taxon>
        <taxon>Iridaceae</taxon>
        <taxon>Iridoideae</taxon>
        <taxon>Irideae</taxon>
        <taxon>Iris</taxon>
    </lineage>
</organism>
<comment type="caution">
    <text evidence="4">The sequence shown here is derived from an EMBL/GenBank/DDBJ whole genome shotgun (WGS) entry which is preliminary data.</text>
</comment>
<dbReference type="FunFam" id="1.25.40.990:FF:000012">
    <property type="entry name" value="SAC3 family protein C"/>
    <property type="match status" value="1"/>
</dbReference>
<dbReference type="GO" id="GO:0005737">
    <property type="term" value="C:cytoplasm"/>
    <property type="evidence" value="ECO:0007669"/>
    <property type="project" value="TreeGrafter"/>
</dbReference>
<dbReference type="Pfam" id="PF03399">
    <property type="entry name" value="SAC3_GANP"/>
    <property type="match status" value="1"/>
</dbReference>
<evidence type="ECO:0000256" key="1">
    <source>
        <dbReference type="SAM" id="MobiDB-lite"/>
    </source>
</evidence>
<reference evidence="4" key="1">
    <citation type="journal article" date="2023" name="GigaByte">
        <title>Genome assembly of the bearded iris, Iris pallida Lam.</title>
        <authorList>
            <person name="Bruccoleri R.E."/>
            <person name="Oakeley E.J."/>
            <person name="Faust A.M.E."/>
            <person name="Altorfer M."/>
            <person name="Dessus-Babus S."/>
            <person name="Burckhardt D."/>
            <person name="Oertli M."/>
            <person name="Naumann U."/>
            <person name="Petersen F."/>
            <person name="Wong J."/>
        </authorList>
    </citation>
    <scope>NUCLEOTIDE SEQUENCE</scope>
    <source>
        <strain evidence="4">GSM-AAB239-AS_SAM_17_03QT</strain>
    </source>
</reference>
<dbReference type="EMBL" id="JANAVB010033815">
    <property type="protein sequence ID" value="KAJ6807871.1"/>
    <property type="molecule type" value="Genomic_DNA"/>
</dbReference>
<dbReference type="Proteomes" id="UP001140949">
    <property type="component" value="Unassembled WGS sequence"/>
</dbReference>
<evidence type="ECO:0000313" key="4">
    <source>
        <dbReference type="EMBL" id="KAJ6826617.1"/>
    </source>
</evidence>
<sequence length="392" mass="45423">MEKKSSSNRRQELGFHRAPSSSSSNWRRRHPTDNRREKEQKGEEEEERSDPIAMVGTCPDMCPAKERAIRERLRDLSVFERSNGNPAKTSPNIAIKKFCRTISSGDVQASDLRPPAVLQYTLKYLLNLLESSNHPFEVVYDFVFDRTRSIRQDLSMQKIVDDQAIHMYEEMVKFHIICHQKLARCCGESDFSSLYHLNMEQLMKCLLSLFDIYDTNRRSKSVCNNEAEFYSFYVLLRLSCKTPAMGDSLHLWFRQLPSPVLHSKEIHFSRTILRYYRIGNYRSFFNTIANKASHLQLCLMEPLFNEVRVKAISYINFCGYKLHPYPLARLSKLLMIKEKELESLCHVCGLEIITDEAGGKLLPAKQSNICLPKSGFQSYSLSRSDINESDSK</sequence>
<dbReference type="GO" id="GO:0006406">
    <property type="term" value="P:mRNA export from nucleus"/>
    <property type="evidence" value="ECO:0007669"/>
    <property type="project" value="TreeGrafter"/>
</dbReference>
<gene>
    <name evidence="3" type="ORF">M6B38_169640</name>
    <name evidence="4" type="ORF">M6B38_371650</name>
</gene>
<dbReference type="AlphaFoldDB" id="A0AAX6GE26"/>
<evidence type="ECO:0000313" key="5">
    <source>
        <dbReference type="Proteomes" id="UP001140949"/>
    </source>
</evidence>
<feature type="domain" description="SAC3/GANP/THP3 conserved" evidence="2">
    <location>
        <begin position="61"/>
        <end position="352"/>
    </location>
</feature>